<evidence type="ECO:0000259" key="14">
    <source>
        <dbReference type="PROSITE" id="PS51016"/>
    </source>
</evidence>
<feature type="coiled-coil region" evidence="11">
    <location>
        <begin position="1450"/>
        <end position="1477"/>
    </location>
</feature>
<dbReference type="PROSITE" id="PS50096">
    <property type="entry name" value="IQ"/>
    <property type="match status" value="1"/>
</dbReference>
<keyword evidence="11" id="KW-0175">Coiled coil</keyword>
<evidence type="ECO:0000256" key="6">
    <source>
        <dbReference type="ARBA" id="ARBA00022840"/>
    </source>
</evidence>
<feature type="compositionally biased region" description="Low complexity" evidence="12">
    <location>
        <begin position="1594"/>
        <end position="1605"/>
    </location>
</feature>
<reference key="2">
    <citation type="submission" date="2011-10" db="EMBL/GenBank/DDBJ databases">
        <title>The genome and transcriptome sequence of Clonorchis sinensis provide insights into the carcinogenic liver fluke.</title>
        <authorList>
            <person name="Wang X."/>
            <person name="Huang Y."/>
            <person name="Chen W."/>
            <person name="Liu H."/>
            <person name="Guo L."/>
            <person name="Chen Y."/>
            <person name="Luo F."/>
            <person name="Zhou W."/>
            <person name="Sun J."/>
            <person name="Mao Q."/>
            <person name="Liang P."/>
            <person name="Zhou C."/>
            <person name="Tian Y."/>
            <person name="Men J."/>
            <person name="Lv X."/>
            <person name="Huang L."/>
            <person name="Zhou J."/>
            <person name="Hu Y."/>
            <person name="Li R."/>
            <person name="Zhang F."/>
            <person name="Lei H."/>
            <person name="Li X."/>
            <person name="Hu X."/>
            <person name="Liang C."/>
            <person name="Xu J."/>
            <person name="Wu Z."/>
            <person name="Yu X."/>
        </authorList>
    </citation>
    <scope>NUCLEOTIDE SEQUENCE</scope>
    <source>
        <strain>Henan</strain>
    </source>
</reference>
<evidence type="ECO:0000256" key="1">
    <source>
        <dbReference type="ARBA" id="ARBA00004496"/>
    </source>
</evidence>
<comment type="subcellular location">
    <subcellularLocation>
        <location evidence="1">Cytoplasm</location>
    </subcellularLocation>
</comment>
<dbReference type="Gene3D" id="3.40.850.10">
    <property type="entry name" value="Kinesin motor domain"/>
    <property type="match status" value="1"/>
</dbReference>
<dbReference type="Gene3D" id="1.10.10.820">
    <property type="match status" value="1"/>
</dbReference>
<evidence type="ECO:0000259" key="15">
    <source>
        <dbReference type="PROSITE" id="PS51456"/>
    </source>
</evidence>
<dbReference type="SUPFAM" id="SSF52540">
    <property type="entry name" value="P-loop containing nucleoside triphosphate hydrolases"/>
    <property type="match status" value="1"/>
</dbReference>
<dbReference type="InterPro" id="IPR000299">
    <property type="entry name" value="FERM_domain"/>
</dbReference>
<keyword evidence="8 10" id="KW-0505">Motor protein</keyword>
<dbReference type="InterPro" id="IPR027417">
    <property type="entry name" value="P-loop_NTPase"/>
</dbReference>
<reference evidence="16" key="1">
    <citation type="journal article" date="2011" name="Genome Biol.">
        <title>The draft genome of the carcinogenic human liver fluke Clonorchis sinensis.</title>
        <authorList>
            <person name="Wang X."/>
            <person name="Chen W."/>
            <person name="Huang Y."/>
            <person name="Sun J."/>
            <person name="Men J."/>
            <person name="Liu H."/>
            <person name="Luo F."/>
            <person name="Guo L."/>
            <person name="Lv X."/>
            <person name="Deng C."/>
            <person name="Zhou C."/>
            <person name="Fan Y."/>
            <person name="Li X."/>
            <person name="Huang L."/>
            <person name="Hu Y."/>
            <person name="Liang C."/>
            <person name="Hu X."/>
            <person name="Xu J."/>
            <person name="Yu X."/>
        </authorList>
    </citation>
    <scope>NUCLEOTIDE SEQUENCE [LARGE SCALE GENOMIC DNA]</scope>
    <source>
        <strain evidence="16">Henan</strain>
    </source>
</reference>
<feature type="domain" description="FERM" evidence="13">
    <location>
        <begin position="1801"/>
        <end position="2116"/>
    </location>
</feature>
<dbReference type="PANTHER" id="PTHR22692:SF26">
    <property type="entry name" value="SH3 DOMAIN-CONTAINING PROTEIN"/>
    <property type="match status" value="1"/>
</dbReference>
<dbReference type="PROSITE" id="PS51456">
    <property type="entry name" value="MYOSIN_MOTOR"/>
    <property type="match status" value="1"/>
</dbReference>
<feature type="binding site" evidence="10">
    <location>
        <begin position="19"/>
        <end position="26"/>
    </location>
    <ligand>
        <name>ATP</name>
        <dbReference type="ChEBI" id="CHEBI:30616"/>
    </ligand>
</feature>
<evidence type="ECO:0000256" key="4">
    <source>
        <dbReference type="ARBA" id="ARBA00022737"/>
    </source>
</evidence>
<dbReference type="EMBL" id="DF143207">
    <property type="protein sequence ID" value="GAA51845.1"/>
    <property type="molecule type" value="Genomic_DNA"/>
</dbReference>
<gene>
    <name evidence="16" type="ORF">CLF_106893</name>
</gene>
<dbReference type="GO" id="GO:0003779">
    <property type="term" value="F:actin binding"/>
    <property type="evidence" value="ECO:0007669"/>
    <property type="project" value="UniProtKB-KW"/>
</dbReference>
<evidence type="ECO:0000256" key="10">
    <source>
        <dbReference type="PROSITE-ProRule" id="PRU00782"/>
    </source>
</evidence>
<dbReference type="GO" id="GO:0003774">
    <property type="term" value="F:cytoskeletal motor activity"/>
    <property type="evidence" value="ECO:0007669"/>
    <property type="project" value="UniProtKB-UniRule"/>
</dbReference>
<dbReference type="InterPro" id="IPR051567">
    <property type="entry name" value="Unconventional_Myosin_ATPase"/>
</dbReference>
<evidence type="ECO:0000256" key="8">
    <source>
        <dbReference type="ARBA" id="ARBA00023175"/>
    </source>
</evidence>
<dbReference type="PROSITE" id="PS50057">
    <property type="entry name" value="FERM_3"/>
    <property type="match status" value="1"/>
</dbReference>
<evidence type="ECO:0000256" key="11">
    <source>
        <dbReference type="SAM" id="Coils"/>
    </source>
</evidence>
<dbReference type="InterPro" id="IPR059004">
    <property type="entry name" value="MYO15"/>
</dbReference>
<feature type="domain" description="MyTH4" evidence="14">
    <location>
        <begin position="1642"/>
        <end position="1795"/>
    </location>
</feature>
<feature type="compositionally biased region" description="Polar residues" evidence="12">
    <location>
        <begin position="1571"/>
        <end position="1580"/>
    </location>
</feature>
<evidence type="ECO:0000256" key="3">
    <source>
        <dbReference type="ARBA" id="ARBA00022490"/>
    </source>
</evidence>
<sequence length="2120" mass="239813">MVYQAAVHGDNDQVVVISGESGSGKTEAFKRITRYLSAASESRGTALSSIAKRVLESTPLLESFGNATTLRNDNSSRFGKYVEIFFADSIIIGAKTTNFLLETCRVVRQGPKERNYHVFYEILSSLDDTTKQVHHLGNVEDYYYLSSNDDHQTSEGTKATYTTHSDLDGLSILLDAWHTLGLPREEINLCLRVISAILHLGNLKFKESYDGDKCTVINPKVAEIAASELGVDPQQLTKVITMKLTQTMRESLWSPVRESQARVNRDSIAKQIYSELFDRLVAMLNDRLSPPDMSEIHTTKGGVHTIALLDIYGFENLPYNSLEQLCINYTNENLQKFFNHYIFELEQQEYVSEGIDWQFIAFPDNQPIINLIAGRPNGIFHVCNDEASLAAGTDRSFLQRCQREHRDHPNFSVPKLNSDDSFAVVHFAGEITYKVAGFVDKNREQMRSEVLNLLIESTEPVVASMFQNVYSRRSNLAVPGPRLKTPMVLATFNTSLQNLMEKMKKCQPQFVRCIKPNMEKKPMTLEESIVFDQLRYTGVLEATRIRKSGFPVRPNYNAFIQNYGFLLPKTEHQYLRKLNNPMEAARYLLNRLNLGIGINGAPTKGIDFELGRTKLFMRNQLAANLDAVVSLVQARSARIIQNAWRRRGDGLYERARENACKVIQSYYRGYRARRQNPALFNYVSNRVEDLETKEPPKPLNDLEIARLDLPGDLVYILEERGDDQSRWLQRHRVSKPRASVRRLLQGQQADGWQSYGRPVWDAQPLSFLLRGGKSKTNIGYTLAPLQRPLLLAHATEPQRAACVAASKLLLRLVHLPEQPIMEQYLTGSYLYQLALTHRSLHKEILTQMLSQSINWPYDWGTLQDSDKEDEVCLFENSENRHPGTYSIVDGTLNAMISDTSHIYVNDLKRRAYRRLWMHIAGILTCGRLSSTLKPIIVRFLRQHGPPRSVPLCEDRLVLAPSVSRLYPPCLLEWRVNYTGTNMGISLTFPDGLVSIIHVGSFTKAETLAGVAMALRTRSVHALPGWTVSFYTPDYLLDIPGHSYVMDVFSSFELPSDWCNLNYTLPDHVFPTFPTNTASKVKNKLLTDETDSSPFQESWRPPSSNGFPRGIPSVNLDPATLSTTIHGLENTPSLEGHTTSSIRSATPHSVSSWNKAVRNMALKRFNSVSRSASCLRRASSRKERQWRTEGGSLPRSRSPEEIAASGRIARDPVESGPTPDFGSTRKPSSAVPHGMRYFTYEHDDWIIRVRKEFITPCERIRTTIVLNMVFAQIITDLFNPINRRLRQHERKVVMEMIGKRECSSVVEYVNQTPLEIKKNVVIASLNFPLYFGRFFPVVVLGGPISATQCHWLVLSHHGVRLVYQRSDSRDFDIQASVTLGEIKKVETSRMATMLGWRMGDTTQDEKTAGLAIHLKFPSQRETSLRNLSNLLILASTEKEYRIYTDMAEKISELIKSFVKEYEEEMKRLKEAAEKRELRTALGGRTSSLLSDGGLTRSTPEVGFRYACSPPLLTAAFGHRESPTPTPASPQSPLKCNPPFPHKPPMAPTRQTANSTPDRKLRQLNVGRRRKSLTVSSESATPDSRKRVQSVPAAKSLSGTTTSSRLTPPIRHAPEPSNKEHPLIPFAEENFANKSDLLDQLSWQPTTESFQPMLPHQNASDFVEAKKIFSYILQFCGEERSTSPSYRIFRSLVELVSKHPGLSNEAYCQLVKQTYRNSSNLPNGQASPWLLWALVSIFVPTSDTIRPHLVSYVNSAPRWDNLLVNAAQETLSRSMTLVAKLGPRKKLPPDNVLSALTSGALFHQQEVNLPNDAGLLATVGQLSLVRDVIRGLVEQFDFQTANYARDFALFIAPKVSSGKMNEGYLLIPLNYDEYLLDSPVYYEDFGLFFRRISWTVPVDYRRLPQPMLIYLFEQVAEDYLCGHWISGELISNPNESVEECARISALLYHGRGGSQSVQRVEALSLRPERLHVTDEQWLRRVKHFLLQEAKNSPLDAQAAFLQALEKWPLFGATVFSAESKCLLTSSPNKKDGSSRVWVAVTRFGVQFLDHHTRQSISSYRFEEVASTRVNYMVEHAECTEGIVTLTTTKGINLVLQLKQAKMFVFVLNQYQRMLSADLIASE</sequence>
<dbReference type="Proteomes" id="UP000008909">
    <property type="component" value="Unassembled WGS sequence"/>
</dbReference>
<dbReference type="Pfam" id="PF00784">
    <property type="entry name" value="MyTH4"/>
    <property type="match status" value="1"/>
</dbReference>
<dbReference type="InterPro" id="IPR000857">
    <property type="entry name" value="MyTH4_dom"/>
</dbReference>
<accession>G7YFW2</accession>
<dbReference type="PANTHER" id="PTHR22692">
    <property type="entry name" value="MYOSIN VII, XV"/>
    <property type="match status" value="1"/>
</dbReference>
<evidence type="ECO:0000256" key="12">
    <source>
        <dbReference type="SAM" id="MobiDB-lite"/>
    </source>
</evidence>
<feature type="domain" description="Myosin motor" evidence="15">
    <location>
        <begin position="1"/>
        <end position="630"/>
    </location>
</feature>
<dbReference type="Gene3D" id="1.25.40.530">
    <property type="entry name" value="MyTH4 domain"/>
    <property type="match status" value="1"/>
</dbReference>
<keyword evidence="5 10" id="KW-0547">Nucleotide-binding</keyword>
<feature type="region of interest" description="Disordered" evidence="12">
    <location>
        <begin position="1090"/>
        <end position="1110"/>
    </location>
</feature>
<keyword evidence="4" id="KW-0677">Repeat</keyword>
<dbReference type="CDD" id="cd14473">
    <property type="entry name" value="FERM_B-lobe"/>
    <property type="match status" value="1"/>
</dbReference>
<organism evidence="16 17">
    <name type="scientific">Clonorchis sinensis</name>
    <name type="common">Chinese liver fluke</name>
    <dbReference type="NCBI Taxonomy" id="79923"/>
    <lineage>
        <taxon>Eukaryota</taxon>
        <taxon>Metazoa</taxon>
        <taxon>Spiralia</taxon>
        <taxon>Lophotrochozoa</taxon>
        <taxon>Platyhelminthes</taxon>
        <taxon>Trematoda</taxon>
        <taxon>Digenea</taxon>
        <taxon>Opisthorchiida</taxon>
        <taxon>Opisthorchiata</taxon>
        <taxon>Opisthorchiidae</taxon>
        <taxon>Clonorchis</taxon>
    </lineage>
</organism>
<evidence type="ECO:0000256" key="5">
    <source>
        <dbReference type="ARBA" id="ARBA00022741"/>
    </source>
</evidence>
<name>G7YFW2_CLOSI</name>
<keyword evidence="6 10" id="KW-0067">ATP-binding</keyword>
<dbReference type="Pfam" id="PF26570">
    <property type="entry name" value="MYO15"/>
    <property type="match status" value="1"/>
</dbReference>
<dbReference type="SMART" id="SM00295">
    <property type="entry name" value="B41"/>
    <property type="match status" value="1"/>
</dbReference>
<evidence type="ECO:0000313" key="17">
    <source>
        <dbReference type="Proteomes" id="UP000008909"/>
    </source>
</evidence>
<comment type="similarity">
    <text evidence="2 10">Belongs to the TRAFAC class myosin-kinesin ATPase superfamily. Myosin family.</text>
</comment>
<feature type="compositionally biased region" description="Polar residues" evidence="12">
    <location>
        <begin position="1091"/>
        <end position="1105"/>
    </location>
</feature>
<evidence type="ECO:0000256" key="9">
    <source>
        <dbReference type="ARBA" id="ARBA00023203"/>
    </source>
</evidence>
<dbReference type="Gene3D" id="2.30.29.30">
    <property type="entry name" value="Pleckstrin-homology domain (PH domain)/Phosphotyrosine-binding domain (PTB)"/>
    <property type="match status" value="1"/>
</dbReference>
<evidence type="ECO:0000256" key="7">
    <source>
        <dbReference type="ARBA" id="ARBA00023123"/>
    </source>
</evidence>
<dbReference type="InterPro" id="IPR019748">
    <property type="entry name" value="FERM_central"/>
</dbReference>
<keyword evidence="7 10" id="KW-0518">Myosin</keyword>
<dbReference type="Pfam" id="PF00063">
    <property type="entry name" value="Myosin_head"/>
    <property type="match status" value="1"/>
</dbReference>
<protein>
    <submittedName>
        <fullName evidence="16">Myosin-XV</fullName>
    </submittedName>
</protein>
<dbReference type="GO" id="GO:0005524">
    <property type="term" value="F:ATP binding"/>
    <property type="evidence" value="ECO:0007669"/>
    <property type="project" value="UniProtKB-UniRule"/>
</dbReference>
<keyword evidence="17" id="KW-1185">Reference proteome</keyword>
<dbReference type="Gene3D" id="1.20.120.720">
    <property type="entry name" value="Myosin VI head, motor domain, U50 subdomain"/>
    <property type="match status" value="1"/>
</dbReference>
<feature type="region of interest" description="Disordered" evidence="12">
    <location>
        <begin position="1515"/>
        <end position="1620"/>
    </location>
</feature>
<evidence type="ECO:0000259" key="13">
    <source>
        <dbReference type="PROSITE" id="PS50057"/>
    </source>
</evidence>
<dbReference type="Gene3D" id="1.20.58.530">
    <property type="match status" value="1"/>
</dbReference>
<feature type="compositionally biased region" description="Basic and acidic residues" evidence="12">
    <location>
        <begin position="1610"/>
        <end position="1620"/>
    </location>
</feature>
<dbReference type="SMART" id="SM00242">
    <property type="entry name" value="MYSc"/>
    <property type="match status" value="1"/>
</dbReference>
<proteinExistence type="inferred from homology"/>
<evidence type="ECO:0000256" key="2">
    <source>
        <dbReference type="ARBA" id="ARBA00008314"/>
    </source>
</evidence>
<dbReference type="CDD" id="cd00124">
    <property type="entry name" value="MYSc"/>
    <property type="match status" value="1"/>
</dbReference>
<feature type="region of interest" description="Actin-binding" evidence="10">
    <location>
        <begin position="496"/>
        <end position="518"/>
    </location>
</feature>
<dbReference type="SMART" id="SM00139">
    <property type="entry name" value="MyTH4"/>
    <property type="match status" value="1"/>
</dbReference>
<dbReference type="InterPro" id="IPR036961">
    <property type="entry name" value="Kinesin_motor_dom_sf"/>
</dbReference>
<dbReference type="InterPro" id="IPR011993">
    <property type="entry name" value="PH-like_dom_sf"/>
</dbReference>
<keyword evidence="9 10" id="KW-0009">Actin-binding</keyword>
<dbReference type="InterPro" id="IPR001609">
    <property type="entry name" value="Myosin_head_motor_dom-like"/>
</dbReference>
<dbReference type="InterPro" id="IPR019749">
    <property type="entry name" value="Band_41_domain"/>
</dbReference>
<keyword evidence="3" id="KW-0963">Cytoplasm</keyword>
<dbReference type="PRINTS" id="PR00193">
    <property type="entry name" value="MYOSINHEAVY"/>
</dbReference>
<evidence type="ECO:0000313" key="16">
    <source>
        <dbReference type="EMBL" id="GAA51845.1"/>
    </source>
</evidence>
<dbReference type="GO" id="GO:0016459">
    <property type="term" value="C:myosin complex"/>
    <property type="evidence" value="ECO:0007669"/>
    <property type="project" value="UniProtKB-KW"/>
</dbReference>
<dbReference type="PROSITE" id="PS51016">
    <property type="entry name" value="MYTH4"/>
    <property type="match status" value="1"/>
</dbReference>
<feature type="compositionally biased region" description="Pro residues" evidence="12">
    <location>
        <begin position="1522"/>
        <end position="1545"/>
    </location>
</feature>
<feature type="region of interest" description="Disordered" evidence="12">
    <location>
        <begin position="1172"/>
        <end position="1228"/>
    </location>
</feature>
<dbReference type="InterPro" id="IPR038185">
    <property type="entry name" value="MyTH4_dom_sf"/>
</dbReference>
<dbReference type="Gene3D" id="1.20.5.4820">
    <property type="match status" value="1"/>
</dbReference>